<reference evidence="1 2" key="2">
    <citation type="submission" date="2015-01" db="EMBL/GenBank/DDBJ databases">
        <authorList>
            <consortium name="NBRP consortium"/>
            <person name="Sawabe T."/>
            <person name="Meirelles P."/>
            <person name="Feng G."/>
            <person name="Sayaka M."/>
            <person name="Hattori M."/>
            <person name="Ohkuma M."/>
        </authorList>
    </citation>
    <scope>NUCLEOTIDE SEQUENCE [LARGE SCALE GENOMIC DNA]</scope>
    <source>
        <strain evidence="1 2">JCM19232</strain>
    </source>
</reference>
<protein>
    <submittedName>
        <fullName evidence="1">Uncharacterized protein</fullName>
    </submittedName>
</protein>
<dbReference type="EMBL" id="BBSA01000007">
    <property type="protein sequence ID" value="GAM63054.1"/>
    <property type="molecule type" value="Genomic_DNA"/>
</dbReference>
<evidence type="ECO:0000313" key="2">
    <source>
        <dbReference type="Proteomes" id="UP000031670"/>
    </source>
</evidence>
<gene>
    <name evidence="1" type="ORF">JCM19232_4731</name>
</gene>
<proteinExistence type="predicted"/>
<comment type="caution">
    <text evidence="1">The sequence shown here is derived from an EMBL/GenBank/DDBJ whole genome shotgun (WGS) entry which is preliminary data.</text>
</comment>
<dbReference type="Proteomes" id="UP000031670">
    <property type="component" value="Unassembled WGS sequence"/>
</dbReference>
<dbReference type="AlphaFoldDB" id="A0A0B8PJZ3"/>
<name>A0A0B8PJZ3_9VIBR</name>
<reference evidence="1 2" key="1">
    <citation type="submission" date="2015-01" db="EMBL/GenBank/DDBJ databases">
        <title>Vibrio sp. C5 JCM 19232 whole genome shotgun sequence.</title>
        <authorList>
            <person name="Sawabe T."/>
            <person name="Meirelles P."/>
            <person name="Feng G."/>
            <person name="Sayaka M."/>
            <person name="Hattori M."/>
            <person name="Ohkuma M."/>
        </authorList>
    </citation>
    <scope>NUCLEOTIDE SEQUENCE [LARGE SCALE GENOMIC DNA]</scope>
    <source>
        <strain evidence="1 2">JCM19232</strain>
    </source>
</reference>
<sequence>MLLDTDRYQITTEPNNIVVRIKVKRQDSRLLEDKSRIGEIMLGEKRFFPNLEKAFAWLAKSQRACLMMPSRLLTSSGT</sequence>
<evidence type="ECO:0000313" key="1">
    <source>
        <dbReference type="EMBL" id="GAM63054.1"/>
    </source>
</evidence>
<accession>A0A0B8PJZ3</accession>
<organism evidence="1 2">
    <name type="scientific">Vibrio ishigakensis</name>
    <dbReference type="NCBI Taxonomy" id="1481914"/>
    <lineage>
        <taxon>Bacteria</taxon>
        <taxon>Pseudomonadati</taxon>
        <taxon>Pseudomonadota</taxon>
        <taxon>Gammaproteobacteria</taxon>
        <taxon>Vibrionales</taxon>
        <taxon>Vibrionaceae</taxon>
        <taxon>Vibrio</taxon>
    </lineage>
</organism>